<comment type="caution">
    <text evidence="1">The sequence shown here is derived from an EMBL/GenBank/DDBJ whole genome shotgun (WGS) entry which is preliminary data.</text>
</comment>
<dbReference type="RefSeq" id="WP_101650700.1">
    <property type="nucleotide sequence ID" value="NZ_PGVE01000086.1"/>
</dbReference>
<dbReference type="EMBL" id="PGVE01000086">
    <property type="protein sequence ID" value="PLS01941.1"/>
    <property type="molecule type" value="Genomic_DNA"/>
</dbReference>
<reference evidence="1 2" key="1">
    <citation type="submission" date="2017-11" db="EMBL/GenBank/DDBJ databases">
        <title>Comparitive Functional Genomics of Dry Heat Resistant strains isolated from the Viking Spacecraft.</title>
        <authorList>
            <person name="Seuylemezian A."/>
            <person name="Cooper K."/>
            <person name="Vaishampayan P."/>
        </authorList>
    </citation>
    <scope>NUCLEOTIDE SEQUENCE [LARGE SCALE GENOMIC DNA]</scope>
    <source>
        <strain evidence="1 2">V32-6</strain>
    </source>
</reference>
<dbReference type="AlphaFoldDB" id="A0A2N5H8V7"/>
<dbReference type="OrthoDB" id="9835401at2"/>
<accession>A0A2N5H8V7</accession>
<protein>
    <submittedName>
        <fullName evidence="1">Uncharacterized protein</fullName>
    </submittedName>
</protein>
<proteinExistence type="predicted"/>
<dbReference type="Proteomes" id="UP000234950">
    <property type="component" value="Unassembled WGS sequence"/>
</dbReference>
<gene>
    <name evidence="1" type="ORF">CVD27_22760</name>
</gene>
<organism evidence="1 2">
    <name type="scientific">Neobacillus cucumis</name>
    <dbReference type="NCBI Taxonomy" id="1740721"/>
    <lineage>
        <taxon>Bacteria</taxon>
        <taxon>Bacillati</taxon>
        <taxon>Bacillota</taxon>
        <taxon>Bacilli</taxon>
        <taxon>Bacillales</taxon>
        <taxon>Bacillaceae</taxon>
        <taxon>Neobacillus</taxon>
    </lineage>
</organism>
<keyword evidence="2" id="KW-1185">Reference proteome</keyword>
<evidence type="ECO:0000313" key="2">
    <source>
        <dbReference type="Proteomes" id="UP000234950"/>
    </source>
</evidence>
<sequence>MNLDKLFDKYEEIEYTLNDLIEYMKDIQYPDLIVEEKQIPQELKKIEALEKKDIAPLTGGEKSRLHENIVEYYVFDRDEDFTPLIPQKYVSYEKEKLAPGLFVVTSEYGIKGRKGDYRFTEKVNVQKDKSYFLYENNQYSQVNPQKQQWLDRLAEREELRKQSVEFIYFYKDLQNAIWTKKLNPFDKGKFIYGFSQEINSMGEIEFIETMNFFLRISELYLFILQFFGSITKDEFSYLLKAIDRQKDRNYNCYEYIMLKEEELLFDFASVLNLSNGDPFFETKFKMAVLLTPREERLDIITTANYHQGYVYIDVEKGICYPNLGELDRRINLFQLAANAESEREIVKSIIKIAKQQKK</sequence>
<evidence type="ECO:0000313" key="1">
    <source>
        <dbReference type="EMBL" id="PLS01941.1"/>
    </source>
</evidence>
<name>A0A2N5H8V7_9BACI</name>